<dbReference type="RefSeq" id="WP_089322767.1">
    <property type="nucleotide sequence ID" value="NZ_FZOB01000004.1"/>
</dbReference>
<dbReference type="GO" id="GO:0006189">
    <property type="term" value="P:'de novo' IMP biosynthetic process"/>
    <property type="evidence" value="ECO:0007669"/>
    <property type="project" value="UniProtKB-UniRule"/>
</dbReference>
<dbReference type="GO" id="GO:0005737">
    <property type="term" value="C:cytoplasm"/>
    <property type="evidence" value="ECO:0007669"/>
    <property type="project" value="UniProtKB-SubCell"/>
</dbReference>
<evidence type="ECO:0000256" key="4">
    <source>
        <dbReference type="ARBA" id="ARBA00022755"/>
    </source>
</evidence>
<comment type="subcellular location">
    <subcellularLocation>
        <location evidence="8">Cytoplasm</location>
    </subcellularLocation>
</comment>
<reference evidence="10" key="1">
    <citation type="submission" date="2017-06" db="EMBL/GenBank/DDBJ databases">
        <authorList>
            <person name="Varghese N."/>
            <person name="Submissions S."/>
        </authorList>
    </citation>
    <scope>NUCLEOTIDE SEQUENCE [LARGE SCALE GENOMIC DNA]</scope>
    <source>
        <strain evidence="10">DSM 15668</strain>
    </source>
</reference>
<keyword evidence="5 8" id="KW-0378">Hydrolase</keyword>
<dbReference type="GO" id="GO:0005524">
    <property type="term" value="F:ATP binding"/>
    <property type="evidence" value="ECO:0007669"/>
    <property type="project" value="UniProtKB-KW"/>
</dbReference>
<dbReference type="UniPathway" id="UPA00074">
    <property type="reaction ID" value="UER00128"/>
</dbReference>
<dbReference type="EC" id="6.3.5.3" evidence="8"/>
<proteinExistence type="inferred from homology"/>
<evidence type="ECO:0000256" key="2">
    <source>
        <dbReference type="ARBA" id="ARBA00022598"/>
    </source>
</evidence>
<feature type="active site" description="Nucleophile" evidence="8">
    <location>
        <position position="86"/>
    </location>
</feature>
<dbReference type="AlphaFoldDB" id="A0A238YMP2"/>
<evidence type="ECO:0000256" key="7">
    <source>
        <dbReference type="ARBA" id="ARBA00022962"/>
    </source>
</evidence>
<evidence type="ECO:0000313" key="9">
    <source>
        <dbReference type="EMBL" id="SNR71971.1"/>
    </source>
</evidence>
<dbReference type="NCBIfam" id="TIGR01737">
    <property type="entry name" value="FGAM_synth_I"/>
    <property type="match status" value="1"/>
</dbReference>
<dbReference type="PROSITE" id="PS51273">
    <property type="entry name" value="GATASE_TYPE_1"/>
    <property type="match status" value="1"/>
</dbReference>
<dbReference type="CDD" id="cd01740">
    <property type="entry name" value="GATase1_FGAR_AT"/>
    <property type="match status" value="1"/>
</dbReference>
<dbReference type="InterPro" id="IPR029062">
    <property type="entry name" value="Class_I_gatase-like"/>
</dbReference>
<evidence type="ECO:0000256" key="6">
    <source>
        <dbReference type="ARBA" id="ARBA00022840"/>
    </source>
</evidence>
<comment type="catalytic activity">
    <reaction evidence="8">
        <text>N(2)-formyl-N(1)-(5-phospho-beta-D-ribosyl)glycinamide + L-glutamine + ATP + H2O = 2-formamido-N(1)-(5-O-phospho-beta-D-ribosyl)acetamidine + L-glutamate + ADP + phosphate + H(+)</text>
        <dbReference type="Rhea" id="RHEA:17129"/>
        <dbReference type="ChEBI" id="CHEBI:15377"/>
        <dbReference type="ChEBI" id="CHEBI:15378"/>
        <dbReference type="ChEBI" id="CHEBI:29985"/>
        <dbReference type="ChEBI" id="CHEBI:30616"/>
        <dbReference type="ChEBI" id="CHEBI:43474"/>
        <dbReference type="ChEBI" id="CHEBI:58359"/>
        <dbReference type="ChEBI" id="CHEBI:147286"/>
        <dbReference type="ChEBI" id="CHEBI:147287"/>
        <dbReference type="ChEBI" id="CHEBI:456216"/>
        <dbReference type="EC" id="6.3.5.3"/>
    </reaction>
</comment>
<keyword evidence="3 8" id="KW-0547">Nucleotide-binding</keyword>
<evidence type="ECO:0000313" key="10">
    <source>
        <dbReference type="Proteomes" id="UP000198405"/>
    </source>
</evidence>
<organism evidence="9 10">
    <name type="scientific">Desulfurobacterium atlanticum</name>
    <dbReference type="NCBI Taxonomy" id="240169"/>
    <lineage>
        <taxon>Bacteria</taxon>
        <taxon>Pseudomonadati</taxon>
        <taxon>Aquificota</taxon>
        <taxon>Aquificia</taxon>
        <taxon>Desulfurobacteriales</taxon>
        <taxon>Desulfurobacteriaceae</taxon>
        <taxon>Desulfurobacterium</taxon>
    </lineage>
</organism>
<comment type="function">
    <text evidence="8">Part of the phosphoribosylformylglycinamidine synthase complex involved in the purines biosynthetic pathway. Catalyzes the ATP-dependent conversion of formylglycinamide ribonucleotide (FGAR) and glutamine to yield formylglycinamidine ribonucleotide (FGAM) and glutamate. The FGAM synthase complex is composed of three subunits. PurQ produces an ammonia molecule by converting glutamine to glutamate. PurL transfers the ammonia molecule to FGAR to form FGAM in an ATP-dependent manner. PurS interacts with PurQ and PurL and is thought to assist in the transfer of the ammonia molecule from PurQ to PurL.</text>
</comment>
<dbReference type="Gene3D" id="3.40.50.880">
    <property type="match status" value="1"/>
</dbReference>
<evidence type="ECO:0000256" key="3">
    <source>
        <dbReference type="ARBA" id="ARBA00022741"/>
    </source>
</evidence>
<dbReference type="SMART" id="SM01211">
    <property type="entry name" value="GATase_5"/>
    <property type="match status" value="1"/>
</dbReference>
<dbReference type="InterPro" id="IPR010075">
    <property type="entry name" value="PRibForGlyAmidine_synth_PurQ"/>
</dbReference>
<evidence type="ECO:0000256" key="8">
    <source>
        <dbReference type="HAMAP-Rule" id="MF_00421"/>
    </source>
</evidence>
<dbReference type="NCBIfam" id="NF002957">
    <property type="entry name" value="PRK03619.1"/>
    <property type="match status" value="1"/>
</dbReference>
<dbReference type="Pfam" id="PF13507">
    <property type="entry name" value="GATase_5"/>
    <property type="match status" value="1"/>
</dbReference>
<evidence type="ECO:0000256" key="5">
    <source>
        <dbReference type="ARBA" id="ARBA00022801"/>
    </source>
</evidence>
<dbReference type="PIRSF" id="PIRSF001586">
    <property type="entry name" value="FGAM_synth_I"/>
    <property type="match status" value="1"/>
</dbReference>
<keyword evidence="7 8" id="KW-0315">Glutamine amidotransferase</keyword>
<name>A0A238YMP2_9BACT</name>
<protein>
    <recommendedName>
        <fullName evidence="8">Phosphoribosylformylglycinamidine synthase subunit PurQ</fullName>
        <shortName evidence="8">FGAM synthase</shortName>
        <ecNumber evidence="8">6.3.5.3</ecNumber>
    </recommendedName>
    <alternativeName>
        <fullName evidence="8">Formylglycinamide ribonucleotide amidotransferase subunit I</fullName>
        <shortName evidence="8">FGAR amidotransferase I</shortName>
        <shortName evidence="8">FGAR-AT I</shortName>
    </alternativeName>
    <alternativeName>
        <fullName evidence="8">Glutaminase PurQ</fullName>
        <ecNumber evidence="8">3.5.1.2</ecNumber>
    </alternativeName>
    <alternativeName>
        <fullName evidence="8">Phosphoribosylformylglycinamidine synthase subunit I</fullName>
    </alternativeName>
</protein>
<gene>
    <name evidence="8" type="primary">purQ</name>
    <name evidence="9" type="ORF">SAMN06265340_10412</name>
</gene>
<evidence type="ECO:0000256" key="1">
    <source>
        <dbReference type="ARBA" id="ARBA00022490"/>
    </source>
</evidence>
<keyword evidence="6 8" id="KW-0067">ATP-binding</keyword>
<feature type="active site" evidence="8">
    <location>
        <position position="205"/>
    </location>
</feature>
<accession>A0A238YMP2</accession>
<keyword evidence="2 8" id="KW-0436">Ligase</keyword>
<comment type="pathway">
    <text evidence="8">Purine metabolism; IMP biosynthesis via de novo pathway; 5-amino-1-(5-phospho-D-ribosyl)imidazole from N(2)-formyl-N(1)-(5-phospho-D-ribosyl)glycinamide: step 1/2.</text>
</comment>
<feature type="active site" evidence="8">
    <location>
        <position position="203"/>
    </location>
</feature>
<dbReference type="PANTHER" id="PTHR47552:SF1">
    <property type="entry name" value="PHOSPHORIBOSYLFORMYLGLYCINAMIDINE SYNTHASE SUBUNIT PURQ"/>
    <property type="match status" value="1"/>
</dbReference>
<keyword evidence="1 8" id="KW-0963">Cytoplasm</keyword>
<comment type="subunit">
    <text evidence="8">Part of the FGAM synthase complex composed of 1 PurL, 1 PurQ and 2 PurS subunits.</text>
</comment>
<dbReference type="GO" id="GO:0004642">
    <property type="term" value="F:phosphoribosylformylglycinamidine synthase activity"/>
    <property type="evidence" value="ECO:0007669"/>
    <property type="project" value="UniProtKB-UniRule"/>
</dbReference>
<dbReference type="PANTHER" id="PTHR47552">
    <property type="entry name" value="PHOSPHORIBOSYLFORMYLGLYCINAMIDINE SYNTHASE SUBUNIT PURQ"/>
    <property type="match status" value="1"/>
</dbReference>
<sequence length="232" mass="25397">MRFGIPVYPGSNCDRDIGWVIEKVLGKEVKYIWHEEKSVGNVDCIIVPGGFSYGDYLRAGAMAKLSPISEAIYEFAQKGGLVMGICNGFQILLEMGLLPGAMMPNKNLQFVCKFVHLKVENNKTPFTNLYSEGEVLHIPIAHAEGNYTCDEKTLKEIEDNGQVVVRYCSPSGEVAEEFNPNGSLNNIAGICNREGNVFGLMPHPERASESILGSTDGLRMFKSILESVAGSV</sequence>
<keyword evidence="4 8" id="KW-0658">Purine biosynthesis</keyword>
<dbReference type="GO" id="GO:0004359">
    <property type="term" value="F:glutaminase activity"/>
    <property type="evidence" value="ECO:0007669"/>
    <property type="project" value="UniProtKB-EC"/>
</dbReference>
<dbReference type="Proteomes" id="UP000198405">
    <property type="component" value="Unassembled WGS sequence"/>
</dbReference>
<keyword evidence="10" id="KW-1185">Reference proteome</keyword>
<comment type="catalytic activity">
    <reaction evidence="8">
        <text>L-glutamine + H2O = L-glutamate + NH4(+)</text>
        <dbReference type="Rhea" id="RHEA:15889"/>
        <dbReference type="ChEBI" id="CHEBI:15377"/>
        <dbReference type="ChEBI" id="CHEBI:28938"/>
        <dbReference type="ChEBI" id="CHEBI:29985"/>
        <dbReference type="ChEBI" id="CHEBI:58359"/>
        <dbReference type="EC" id="3.5.1.2"/>
    </reaction>
</comment>
<dbReference type="HAMAP" id="MF_00421">
    <property type="entry name" value="PurQ"/>
    <property type="match status" value="1"/>
</dbReference>
<dbReference type="SUPFAM" id="SSF52317">
    <property type="entry name" value="Class I glutamine amidotransferase-like"/>
    <property type="match status" value="1"/>
</dbReference>
<dbReference type="EMBL" id="FZOB01000004">
    <property type="protein sequence ID" value="SNR71971.1"/>
    <property type="molecule type" value="Genomic_DNA"/>
</dbReference>
<dbReference type="EC" id="3.5.1.2" evidence="8"/>
<dbReference type="OrthoDB" id="9804441at2"/>